<reference evidence="2" key="2">
    <citation type="submission" date="2021-05" db="EMBL/GenBank/DDBJ databases">
        <authorList>
            <person name="Moolhuijzen P.M."/>
            <person name="Moffat C.S."/>
        </authorList>
    </citation>
    <scope>NUCLEOTIDE SEQUENCE</scope>
    <source>
        <strain evidence="2">86-124</strain>
    </source>
</reference>
<protein>
    <submittedName>
        <fullName evidence="1">Uncharacterized protein</fullName>
    </submittedName>
</protein>
<dbReference type="Proteomes" id="UP000249757">
    <property type="component" value="Unassembled WGS sequence"/>
</dbReference>
<sequence>MTLLSLKPRYRLEPKILKAFKDNVWGTFLSVDDLECYRTASAHVPEHRQFTDMMHDVYAYIQRCEQIEDAGIPAAASDPLEEMLGLSSSLGQLNLTHD</sequence>
<keyword evidence="4" id="KW-1185">Reference proteome</keyword>
<dbReference type="EMBL" id="NRDI02000015">
    <property type="protein sequence ID" value="KAI1511067.1"/>
    <property type="molecule type" value="Genomic_DNA"/>
</dbReference>
<accession>A0A2W1HAV4</accession>
<evidence type="ECO:0000313" key="2">
    <source>
        <dbReference type="EMBL" id="KAI1511067.1"/>
    </source>
</evidence>
<reference evidence="1 3" key="1">
    <citation type="journal article" date="2018" name="BMC Genomics">
        <title>Comparative genomics of the wheat fungal pathogen Pyrenophora tritici-repentis reveals chromosomal variations and genome plasticity.</title>
        <authorList>
            <person name="Moolhuijzen P."/>
            <person name="See P.T."/>
            <person name="Hane J.K."/>
            <person name="Shi G."/>
            <person name="Liu Z."/>
            <person name="Oliver R.P."/>
            <person name="Moffat C.S."/>
        </authorList>
    </citation>
    <scope>NUCLEOTIDE SEQUENCE [LARGE SCALE GENOMIC DNA]</scope>
    <source>
        <strain evidence="1">M4</strain>
    </source>
</reference>
<evidence type="ECO:0000313" key="1">
    <source>
        <dbReference type="EMBL" id="KAF7569118.1"/>
    </source>
</evidence>
<dbReference type="OrthoDB" id="3787941at2759"/>
<proteinExistence type="predicted"/>
<organism evidence="1 3">
    <name type="scientific">Pyrenophora tritici-repentis</name>
    <dbReference type="NCBI Taxonomy" id="45151"/>
    <lineage>
        <taxon>Eukaryota</taxon>
        <taxon>Fungi</taxon>
        <taxon>Dikarya</taxon>
        <taxon>Ascomycota</taxon>
        <taxon>Pezizomycotina</taxon>
        <taxon>Dothideomycetes</taxon>
        <taxon>Pleosporomycetidae</taxon>
        <taxon>Pleosporales</taxon>
        <taxon>Pleosporineae</taxon>
        <taxon>Pleosporaceae</taxon>
        <taxon>Pyrenophora</taxon>
    </lineage>
</organism>
<evidence type="ECO:0000313" key="3">
    <source>
        <dbReference type="Proteomes" id="UP000245464"/>
    </source>
</evidence>
<dbReference type="Proteomes" id="UP000245464">
    <property type="component" value="Chromosome 6"/>
</dbReference>
<gene>
    <name evidence="2" type="ORF">Ptr86124_010188</name>
    <name evidence="1" type="ORF">PtrM4_115330</name>
</gene>
<evidence type="ECO:0000313" key="4">
    <source>
        <dbReference type="Proteomes" id="UP000249757"/>
    </source>
</evidence>
<comment type="caution">
    <text evidence="1">The sequence shown here is derived from an EMBL/GenBank/DDBJ whole genome shotgun (WGS) entry which is preliminary data.</text>
</comment>
<dbReference type="AlphaFoldDB" id="A0A2W1HAV4"/>
<reference evidence="4" key="4">
    <citation type="journal article" date="2022" name="Microb. Genom.">
        <title>A global pangenome for the wheat fungal pathogen Pyrenophora tritici-repentis and prediction of effector protein structural homology.</title>
        <authorList>
            <person name="Moolhuijzen P.M."/>
            <person name="See P.T."/>
            <person name="Shi G."/>
            <person name="Powell H.R."/>
            <person name="Cockram J."/>
            <person name="Jorgensen L.N."/>
            <person name="Benslimane H."/>
            <person name="Strelkov S.E."/>
            <person name="Turner J."/>
            <person name="Liu Z."/>
            <person name="Moffat C.S."/>
        </authorList>
    </citation>
    <scope>NUCLEOTIDE SEQUENCE [LARGE SCALE GENOMIC DNA]</scope>
</reference>
<name>A0A2W1HAV4_9PLEO</name>
<reference evidence="2" key="3">
    <citation type="journal article" date="2022" name="bioRxiv">
        <title>A global pangenome for the wheat fungal pathogen Pyrenophora tritici-repentis and prediction of effector protein structural homology.</title>
        <authorList>
            <person name="Moolhuijzen P."/>
            <person name="See P.T."/>
            <person name="Shi G."/>
            <person name="Powell H.R."/>
            <person name="Cockram J."/>
            <person name="Jorgensen L.N."/>
            <person name="Benslimane H."/>
            <person name="Strelkov S.E."/>
            <person name="Turner J."/>
            <person name="Liu Z."/>
            <person name="Moffat C.S."/>
        </authorList>
    </citation>
    <scope>NUCLEOTIDE SEQUENCE</scope>
    <source>
        <strain evidence="2">86-124</strain>
    </source>
</reference>
<dbReference type="EMBL" id="NQIK02000006">
    <property type="protein sequence ID" value="KAF7569118.1"/>
    <property type="molecule type" value="Genomic_DNA"/>
</dbReference>